<dbReference type="InterPro" id="IPR036388">
    <property type="entry name" value="WH-like_DNA-bd_sf"/>
</dbReference>
<dbReference type="OrthoDB" id="3808065at2"/>
<dbReference type="InterPro" id="IPR036390">
    <property type="entry name" value="WH_DNA-bd_sf"/>
</dbReference>
<dbReference type="PANTHER" id="PTHR43132:SF8">
    <property type="entry name" value="HTH-TYPE TRANSCRIPTIONAL REGULATOR KMTR"/>
    <property type="match status" value="1"/>
</dbReference>
<dbReference type="Pfam" id="PF12840">
    <property type="entry name" value="HTH_20"/>
    <property type="match status" value="1"/>
</dbReference>
<evidence type="ECO:0000256" key="3">
    <source>
        <dbReference type="ARBA" id="ARBA00023163"/>
    </source>
</evidence>
<organism evidence="5 6">
    <name type="scientific">Streptomyces klenkii</name>
    <dbReference type="NCBI Taxonomy" id="1420899"/>
    <lineage>
        <taxon>Bacteria</taxon>
        <taxon>Bacillati</taxon>
        <taxon>Actinomycetota</taxon>
        <taxon>Actinomycetes</taxon>
        <taxon>Kitasatosporales</taxon>
        <taxon>Streptomycetaceae</taxon>
        <taxon>Streptomyces</taxon>
    </lineage>
</organism>
<dbReference type="SUPFAM" id="SSF46785">
    <property type="entry name" value="Winged helix' DNA-binding domain"/>
    <property type="match status" value="1"/>
</dbReference>
<gene>
    <name evidence="5" type="ORF">D7231_10715</name>
</gene>
<proteinExistence type="predicted"/>
<evidence type="ECO:0000313" key="6">
    <source>
        <dbReference type="Proteomes" id="UP000270343"/>
    </source>
</evidence>
<dbReference type="Gene3D" id="1.10.10.10">
    <property type="entry name" value="Winged helix-like DNA-binding domain superfamily/Winged helix DNA-binding domain"/>
    <property type="match status" value="1"/>
</dbReference>
<keyword evidence="6" id="KW-1185">Reference proteome</keyword>
<dbReference type="InterPro" id="IPR001845">
    <property type="entry name" value="HTH_ArsR_DNA-bd_dom"/>
</dbReference>
<keyword evidence="1" id="KW-0805">Transcription regulation</keyword>
<dbReference type="PANTHER" id="PTHR43132">
    <property type="entry name" value="ARSENICAL RESISTANCE OPERON REPRESSOR ARSR-RELATED"/>
    <property type="match status" value="1"/>
</dbReference>
<evidence type="ECO:0000256" key="1">
    <source>
        <dbReference type="ARBA" id="ARBA00023015"/>
    </source>
</evidence>
<evidence type="ECO:0000256" key="2">
    <source>
        <dbReference type="ARBA" id="ARBA00023125"/>
    </source>
</evidence>
<feature type="domain" description="HTH arsR-type" evidence="4">
    <location>
        <begin position="174"/>
        <end position="246"/>
    </location>
</feature>
<comment type="caution">
    <text evidence="5">The sequence shown here is derived from an EMBL/GenBank/DDBJ whole genome shotgun (WGS) entry which is preliminary data.</text>
</comment>
<reference evidence="5 6" key="1">
    <citation type="journal article" date="2015" name="Antonie Van Leeuwenhoek">
        <title>Streptomyces klenkii sp. nov., isolated from deep marine sediment.</title>
        <authorList>
            <person name="Veyisoglu A."/>
            <person name="Sahin N."/>
        </authorList>
    </citation>
    <scope>NUCLEOTIDE SEQUENCE [LARGE SCALE GENOMIC DNA]</scope>
    <source>
        <strain evidence="5 6">KCTC 29202</strain>
    </source>
</reference>
<dbReference type="InterPro" id="IPR011991">
    <property type="entry name" value="ArsR-like_HTH"/>
</dbReference>
<dbReference type="RefSeq" id="WP_120754823.1">
    <property type="nucleotide sequence ID" value="NZ_JBFADQ010000020.1"/>
</dbReference>
<dbReference type="SMART" id="SM00418">
    <property type="entry name" value="HTH_ARSR"/>
    <property type="match status" value="1"/>
</dbReference>
<dbReference type="InterPro" id="IPR051011">
    <property type="entry name" value="Metal_resp_trans_reg"/>
</dbReference>
<keyword evidence="2" id="KW-0238">DNA-binding</keyword>
<accession>A0A3B0BN25</accession>
<name>A0A3B0BN25_9ACTN</name>
<protein>
    <submittedName>
        <fullName evidence="5">ArsR family transcriptional regulator</fullName>
    </submittedName>
</protein>
<evidence type="ECO:0000259" key="4">
    <source>
        <dbReference type="SMART" id="SM00418"/>
    </source>
</evidence>
<keyword evidence="3" id="KW-0804">Transcription</keyword>
<dbReference type="AlphaFoldDB" id="A0A3B0BN25"/>
<dbReference type="GO" id="GO:0003700">
    <property type="term" value="F:DNA-binding transcription factor activity"/>
    <property type="evidence" value="ECO:0007669"/>
    <property type="project" value="InterPro"/>
</dbReference>
<dbReference type="GO" id="GO:0003677">
    <property type="term" value="F:DNA binding"/>
    <property type="evidence" value="ECO:0007669"/>
    <property type="project" value="UniProtKB-KW"/>
</dbReference>
<dbReference type="EMBL" id="RBAM01000004">
    <property type="protein sequence ID" value="RKN74350.1"/>
    <property type="molecule type" value="Genomic_DNA"/>
</dbReference>
<sequence length="250" mass="27366">MLRIHFTDTDLLNTRVATAPDLRWELVLSLRHLRRRVVPPRYMAWRRDVVARMPHPAPAAHPGPPDAYREVAVDPYWEDIRTSVDGDRALRIRALLDGGVNGLLRSYAPTMRWLPPTLHVRSAVNRDCDLRGRGLLLQPSYFCHGTGHLPEDPDEPPVLVHPAAQPQSDPAGDKVLARLMGATRAGILIAAGTACTAGELARRVGVSAPTVSHHLSALRDAGLLRTVPHGTTALHVRTRTGSALVHSSCE</sequence>
<dbReference type="CDD" id="cd00090">
    <property type="entry name" value="HTH_ARSR"/>
    <property type="match status" value="1"/>
</dbReference>
<evidence type="ECO:0000313" key="5">
    <source>
        <dbReference type="EMBL" id="RKN74350.1"/>
    </source>
</evidence>
<dbReference type="Proteomes" id="UP000270343">
    <property type="component" value="Unassembled WGS sequence"/>
</dbReference>